<reference evidence="6 7" key="1">
    <citation type="submission" date="2021-01" db="EMBL/GenBank/DDBJ databases">
        <title>Whole genome shotgun sequence of Planotetraspora kaengkrachanensis NBRC 104272.</title>
        <authorList>
            <person name="Komaki H."/>
            <person name="Tamura T."/>
        </authorList>
    </citation>
    <scope>NUCLEOTIDE SEQUENCE [LARGE SCALE GENOMIC DNA]</scope>
    <source>
        <strain evidence="6 7">NBRC 104272</strain>
    </source>
</reference>
<feature type="domain" description="HTH tetR-type" evidence="5">
    <location>
        <begin position="14"/>
        <end position="75"/>
    </location>
</feature>
<dbReference type="GO" id="GO:0003700">
    <property type="term" value="F:DNA-binding transcription factor activity"/>
    <property type="evidence" value="ECO:0007669"/>
    <property type="project" value="TreeGrafter"/>
</dbReference>
<dbReference type="Gene3D" id="1.10.357.10">
    <property type="entry name" value="Tetracycline Repressor, domain 2"/>
    <property type="match status" value="1"/>
</dbReference>
<dbReference type="RefSeq" id="WP_203884278.1">
    <property type="nucleotide sequence ID" value="NZ_BAABHH010000025.1"/>
</dbReference>
<dbReference type="AlphaFoldDB" id="A0A8J3PTR7"/>
<keyword evidence="1" id="KW-0805">Transcription regulation</keyword>
<dbReference type="InterPro" id="IPR041490">
    <property type="entry name" value="KstR2_TetR_C"/>
</dbReference>
<evidence type="ECO:0000256" key="2">
    <source>
        <dbReference type="ARBA" id="ARBA00023125"/>
    </source>
</evidence>
<dbReference type="SUPFAM" id="SSF48498">
    <property type="entry name" value="Tetracyclin repressor-like, C-terminal domain"/>
    <property type="match status" value="1"/>
</dbReference>
<dbReference type="GO" id="GO:0000976">
    <property type="term" value="F:transcription cis-regulatory region binding"/>
    <property type="evidence" value="ECO:0007669"/>
    <property type="project" value="TreeGrafter"/>
</dbReference>
<evidence type="ECO:0000256" key="3">
    <source>
        <dbReference type="ARBA" id="ARBA00023163"/>
    </source>
</evidence>
<comment type="caution">
    <text evidence="4">Lacks conserved residue(s) required for the propagation of feature annotation.</text>
</comment>
<keyword evidence="2 4" id="KW-0238">DNA-binding</keyword>
<dbReference type="Pfam" id="PF17932">
    <property type="entry name" value="TetR_C_24"/>
    <property type="match status" value="1"/>
</dbReference>
<dbReference type="Pfam" id="PF00440">
    <property type="entry name" value="TetR_N"/>
    <property type="match status" value="1"/>
</dbReference>
<dbReference type="PANTHER" id="PTHR30055">
    <property type="entry name" value="HTH-TYPE TRANSCRIPTIONAL REGULATOR RUTR"/>
    <property type="match status" value="1"/>
</dbReference>
<dbReference type="PROSITE" id="PS50977">
    <property type="entry name" value="HTH_TETR_2"/>
    <property type="match status" value="1"/>
</dbReference>
<dbReference type="InterPro" id="IPR036271">
    <property type="entry name" value="Tet_transcr_reg_TetR-rel_C_sf"/>
</dbReference>
<evidence type="ECO:0000259" key="5">
    <source>
        <dbReference type="PROSITE" id="PS50977"/>
    </source>
</evidence>
<keyword evidence="3" id="KW-0804">Transcription</keyword>
<dbReference type="Gene3D" id="1.10.10.60">
    <property type="entry name" value="Homeodomain-like"/>
    <property type="match status" value="1"/>
</dbReference>
<keyword evidence="7" id="KW-1185">Reference proteome</keyword>
<gene>
    <name evidence="6" type="ORF">Pka01_40130</name>
</gene>
<evidence type="ECO:0000256" key="1">
    <source>
        <dbReference type="ARBA" id="ARBA00023015"/>
    </source>
</evidence>
<accession>A0A8J3PTR7</accession>
<name>A0A8J3PTR7_9ACTN</name>
<dbReference type="EMBL" id="BONV01000017">
    <property type="protein sequence ID" value="GIG80886.1"/>
    <property type="molecule type" value="Genomic_DNA"/>
</dbReference>
<comment type="caution">
    <text evidence="6">The sequence shown here is derived from an EMBL/GenBank/DDBJ whole genome shotgun (WGS) entry which is preliminary data.</text>
</comment>
<protein>
    <submittedName>
        <fullName evidence="6">TetR family transcriptional regulator</fullName>
    </submittedName>
</protein>
<dbReference type="InterPro" id="IPR009057">
    <property type="entry name" value="Homeodomain-like_sf"/>
</dbReference>
<dbReference type="SUPFAM" id="SSF46689">
    <property type="entry name" value="Homeodomain-like"/>
    <property type="match status" value="1"/>
</dbReference>
<proteinExistence type="predicted"/>
<sequence length="195" mass="21134">MPTPAPVDRARATQARREQIVQATIEVLAERGYAGTTFEAICGHAGLSSKRLISYHFATKDDLLADVLTKVLSDAAAYMHPRITAAEGPREKLAAYIRTNVEFITANPAHVRAVQQIVVNAVPVTEGSQDRALDLLAELFEQGQRAGEFRAFDAQLMSMAVRATMDTVAARLLTGLDPAVAAEELVTIFDLATRN</sequence>
<evidence type="ECO:0000313" key="7">
    <source>
        <dbReference type="Proteomes" id="UP000630097"/>
    </source>
</evidence>
<evidence type="ECO:0000313" key="6">
    <source>
        <dbReference type="EMBL" id="GIG80886.1"/>
    </source>
</evidence>
<dbReference type="PANTHER" id="PTHR30055:SF234">
    <property type="entry name" value="HTH-TYPE TRANSCRIPTIONAL REGULATOR BETI"/>
    <property type="match status" value="1"/>
</dbReference>
<dbReference type="Proteomes" id="UP000630097">
    <property type="component" value="Unassembled WGS sequence"/>
</dbReference>
<organism evidence="6 7">
    <name type="scientific">Planotetraspora kaengkrachanensis</name>
    <dbReference type="NCBI Taxonomy" id="575193"/>
    <lineage>
        <taxon>Bacteria</taxon>
        <taxon>Bacillati</taxon>
        <taxon>Actinomycetota</taxon>
        <taxon>Actinomycetes</taxon>
        <taxon>Streptosporangiales</taxon>
        <taxon>Streptosporangiaceae</taxon>
        <taxon>Planotetraspora</taxon>
    </lineage>
</organism>
<dbReference type="InterPro" id="IPR050109">
    <property type="entry name" value="HTH-type_TetR-like_transc_reg"/>
</dbReference>
<dbReference type="InterPro" id="IPR001647">
    <property type="entry name" value="HTH_TetR"/>
</dbReference>
<evidence type="ECO:0000256" key="4">
    <source>
        <dbReference type="PROSITE-ProRule" id="PRU00335"/>
    </source>
</evidence>